<evidence type="ECO:0000256" key="1">
    <source>
        <dbReference type="SAM" id="Coils"/>
    </source>
</evidence>
<organism evidence="2 3">
    <name type="scientific">Kibdelosporangium banguiense</name>
    <dbReference type="NCBI Taxonomy" id="1365924"/>
    <lineage>
        <taxon>Bacteria</taxon>
        <taxon>Bacillati</taxon>
        <taxon>Actinomycetota</taxon>
        <taxon>Actinomycetes</taxon>
        <taxon>Pseudonocardiales</taxon>
        <taxon>Pseudonocardiaceae</taxon>
        <taxon>Kibdelosporangium</taxon>
    </lineage>
</organism>
<dbReference type="EMBL" id="JAGINW010000001">
    <property type="protein sequence ID" value="MBP2322646.1"/>
    <property type="molecule type" value="Genomic_DNA"/>
</dbReference>
<comment type="caution">
    <text evidence="2">The sequence shown here is derived from an EMBL/GenBank/DDBJ whole genome shotgun (WGS) entry which is preliminary data.</text>
</comment>
<keyword evidence="1" id="KW-0175">Coiled coil</keyword>
<protein>
    <submittedName>
        <fullName evidence="2">Methyl-accepting chemotaxis protein</fullName>
    </submittedName>
</protein>
<dbReference type="Gene3D" id="1.20.5.110">
    <property type="match status" value="1"/>
</dbReference>
<gene>
    <name evidence="2" type="ORF">JOF56_003031</name>
</gene>
<evidence type="ECO:0000313" key="3">
    <source>
        <dbReference type="Proteomes" id="UP001519332"/>
    </source>
</evidence>
<reference evidence="2 3" key="1">
    <citation type="submission" date="2021-03" db="EMBL/GenBank/DDBJ databases">
        <title>Sequencing the genomes of 1000 actinobacteria strains.</title>
        <authorList>
            <person name="Klenk H.-P."/>
        </authorList>
    </citation>
    <scope>NUCLEOTIDE SEQUENCE [LARGE SCALE GENOMIC DNA]</scope>
    <source>
        <strain evidence="2 3">DSM 46670</strain>
    </source>
</reference>
<dbReference type="Proteomes" id="UP001519332">
    <property type="component" value="Unassembled WGS sequence"/>
</dbReference>
<sequence>MEESKIAQLITELKADMVRGFDTVATRLDDIDKRLTEHDERFDDLNKRLGSQQVRNDDQFMRLYRHIETRCDTIEALMATKVQTEQLIEMVDGVAKVVESDHVEVTSITAKMERIKARIHRLENHTPQLRQDAA</sequence>
<proteinExistence type="predicted"/>
<dbReference type="RefSeq" id="WP_209638227.1">
    <property type="nucleotide sequence ID" value="NZ_JAGINW010000001.1"/>
</dbReference>
<accession>A0ABS4TFN7</accession>
<feature type="coiled-coil region" evidence="1">
    <location>
        <begin position="105"/>
        <end position="132"/>
    </location>
</feature>
<name>A0ABS4TFN7_9PSEU</name>
<evidence type="ECO:0000313" key="2">
    <source>
        <dbReference type="EMBL" id="MBP2322646.1"/>
    </source>
</evidence>
<keyword evidence="3" id="KW-1185">Reference proteome</keyword>